<comment type="caution">
    <text evidence="1">The sequence shown here is derived from an EMBL/GenBank/DDBJ whole genome shotgun (WGS) entry which is preliminary data.</text>
</comment>
<evidence type="ECO:0000313" key="2">
    <source>
        <dbReference type="Proteomes" id="UP001146120"/>
    </source>
</evidence>
<gene>
    <name evidence="1" type="ORF">N0F65_012737</name>
</gene>
<protein>
    <submittedName>
        <fullName evidence="1">Uncharacterized protein</fullName>
    </submittedName>
</protein>
<proteinExistence type="predicted"/>
<name>A0AAV2YBL5_9STRA</name>
<keyword evidence="2" id="KW-1185">Reference proteome</keyword>
<dbReference type="Proteomes" id="UP001146120">
    <property type="component" value="Unassembled WGS sequence"/>
</dbReference>
<organism evidence="1 2">
    <name type="scientific">Lagenidium giganteum</name>
    <dbReference type="NCBI Taxonomy" id="4803"/>
    <lineage>
        <taxon>Eukaryota</taxon>
        <taxon>Sar</taxon>
        <taxon>Stramenopiles</taxon>
        <taxon>Oomycota</taxon>
        <taxon>Peronosporomycetes</taxon>
        <taxon>Pythiales</taxon>
        <taxon>Pythiaceae</taxon>
    </lineage>
</organism>
<evidence type="ECO:0000313" key="1">
    <source>
        <dbReference type="EMBL" id="DAZ92507.1"/>
    </source>
</evidence>
<sequence length="69" mass="8039">MNIKPFDGKEVYQGLGSGFQAWGRRFIRAVSYAETACGYTWSEEIKVELLGYHLTGIAERYFNTQIQRW</sequence>
<dbReference type="AlphaFoldDB" id="A0AAV2YBL5"/>
<reference evidence="1" key="1">
    <citation type="submission" date="2022-11" db="EMBL/GenBank/DDBJ databases">
        <authorList>
            <person name="Morgan W.R."/>
            <person name="Tartar A."/>
        </authorList>
    </citation>
    <scope>NUCLEOTIDE SEQUENCE</scope>
    <source>
        <strain evidence="1">ARSEF 373</strain>
    </source>
</reference>
<reference evidence="1" key="2">
    <citation type="journal article" date="2023" name="Microbiol Resour">
        <title>Decontamination and Annotation of the Draft Genome Sequence of the Oomycete Lagenidium giganteum ARSEF 373.</title>
        <authorList>
            <person name="Morgan W.R."/>
            <person name="Tartar A."/>
        </authorList>
    </citation>
    <scope>NUCLEOTIDE SEQUENCE</scope>
    <source>
        <strain evidence="1">ARSEF 373</strain>
    </source>
</reference>
<accession>A0AAV2YBL5</accession>
<dbReference type="EMBL" id="DAKRPA010000435">
    <property type="protein sequence ID" value="DAZ92507.1"/>
    <property type="molecule type" value="Genomic_DNA"/>
</dbReference>